<dbReference type="AlphaFoldDB" id="A0A9P9DP57"/>
<dbReference type="PANTHER" id="PTHR24148:SF73">
    <property type="entry name" value="HET DOMAIN PROTEIN (AFU_ORTHOLOGUE AFUA_8G01020)"/>
    <property type="match status" value="1"/>
</dbReference>
<accession>A0A9P9DP57</accession>
<dbReference type="PANTHER" id="PTHR24148">
    <property type="entry name" value="ANKYRIN REPEAT DOMAIN-CONTAINING PROTEIN 39 HOMOLOG-RELATED"/>
    <property type="match status" value="1"/>
</dbReference>
<organism evidence="2 3">
    <name type="scientific">Dactylonectria macrodidyma</name>
    <dbReference type="NCBI Taxonomy" id="307937"/>
    <lineage>
        <taxon>Eukaryota</taxon>
        <taxon>Fungi</taxon>
        <taxon>Dikarya</taxon>
        <taxon>Ascomycota</taxon>
        <taxon>Pezizomycotina</taxon>
        <taxon>Sordariomycetes</taxon>
        <taxon>Hypocreomycetidae</taxon>
        <taxon>Hypocreales</taxon>
        <taxon>Nectriaceae</taxon>
        <taxon>Dactylonectria</taxon>
    </lineage>
</organism>
<evidence type="ECO:0000313" key="2">
    <source>
        <dbReference type="EMBL" id="KAH7124215.1"/>
    </source>
</evidence>
<protein>
    <submittedName>
        <fullName evidence="2">Heterokaryon incompatibility protein-domain-containing protein</fullName>
    </submittedName>
</protein>
<dbReference type="InterPro" id="IPR010730">
    <property type="entry name" value="HET"/>
</dbReference>
<evidence type="ECO:0000259" key="1">
    <source>
        <dbReference type="Pfam" id="PF06985"/>
    </source>
</evidence>
<proteinExistence type="predicted"/>
<keyword evidence="3" id="KW-1185">Reference proteome</keyword>
<name>A0A9P9DP57_9HYPO</name>
<dbReference type="InterPro" id="IPR052895">
    <property type="entry name" value="HetReg/Transcr_Mod"/>
</dbReference>
<dbReference type="Proteomes" id="UP000738349">
    <property type="component" value="Unassembled WGS sequence"/>
</dbReference>
<dbReference type="EMBL" id="JAGMUV010000022">
    <property type="protein sequence ID" value="KAH7124215.1"/>
    <property type="molecule type" value="Genomic_DNA"/>
</dbReference>
<sequence length="601" mass="69159">MAQSEKETSTSRTVKYLPGHDIFWTPENSHFFSKISYSALNAARREIRLTRVLPDSGCGLIECELLHNVPLADVQGQYFALSYCAGDARRTDAILVNGIRCNVFANLRHALTVARQFWKTKFRDEKFLMWVDQICINQSDLSERSHQVGFMRDIYQCARQALICLSTSKTKGRGMEWLLELCENVSAREDDLIPREWAPNQAAKRDREEDDNEEEKIDIERYHCHRLVHYIWEHVVDERFTNGWLAFYDVVESPWWSRAWVFQEFMVSTGATFLYGRHSASWKDVSHILNSICSTHRYFLTNRDSFLSLNDFELYGPQDRQFCRVLDRIERTKSQAAVDTAEFIVKTKLNWGGSADLKQLLAHSRYCNASDDRDRVYSFIGLAAPGYGIIPNYSADNVTSKVLIETTKNIILFEDSLDVLAHAVAPASTRRSMLPSWVVDWTCKEVSGLRNNHFGTELNGSLSGIKRRKPDVSFRTIAHQQSRYGAVVLEVWGIFIDALAVEIIDDWASPEERALFRSFQTWKGYTVLSTSLVECSDQLWILYGSLVPLILRQVPHESCDYRLISSAMTFDPNAQRTMGMIHDMMKSVEMGRLKPKRISIL</sequence>
<reference evidence="2" key="1">
    <citation type="journal article" date="2021" name="Nat. Commun.">
        <title>Genetic determinants of endophytism in the Arabidopsis root mycobiome.</title>
        <authorList>
            <person name="Mesny F."/>
            <person name="Miyauchi S."/>
            <person name="Thiergart T."/>
            <person name="Pickel B."/>
            <person name="Atanasova L."/>
            <person name="Karlsson M."/>
            <person name="Huettel B."/>
            <person name="Barry K.W."/>
            <person name="Haridas S."/>
            <person name="Chen C."/>
            <person name="Bauer D."/>
            <person name="Andreopoulos W."/>
            <person name="Pangilinan J."/>
            <person name="LaButti K."/>
            <person name="Riley R."/>
            <person name="Lipzen A."/>
            <person name="Clum A."/>
            <person name="Drula E."/>
            <person name="Henrissat B."/>
            <person name="Kohler A."/>
            <person name="Grigoriev I.V."/>
            <person name="Martin F.M."/>
            <person name="Hacquard S."/>
        </authorList>
    </citation>
    <scope>NUCLEOTIDE SEQUENCE</scope>
    <source>
        <strain evidence="2">MPI-CAGE-AT-0147</strain>
    </source>
</reference>
<dbReference type="Pfam" id="PF06985">
    <property type="entry name" value="HET"/>
    <property type="match status" value="1"/>
</dbReference>
<evidence type="ECO:0000313" key="3">
    <source>
        <dbReference type="Proteomes" id="UP000738349"/>
    </source>
</evidence>
<feature type="domain" description="Heterokaryon incompatibility" evidence="1">
    <location>
        <begin position="78"/>
        <end position="264"/>
    </location>
</feature>
<comment type="caution">
    <text evidence="2">The sequence shown here is derived from an EMBL/GenBank/DDBJ whole genome shotgun (WGS) entry which is preliminary data.</text>
</comment>
<dbReference type="OrthoDB" id="3477286at2759"/>
<gene>
    <name evidence="2" type="ORF">EDB81DRAFT_214017</name>
</gene>